<keyword evidence="1" id="KW-1133">Transmembrane helix</keyword>
<dbReference type="EMBL" id="BAAAJE010000001">
    <property type="protein sequence ID" value="GAA1126998.1"/>
    <property type="molecule type" value="Genomic_DNA"/>
</dbReference>
<feature type="transmembrane region" description="Helical" evidence="1">
    <location>
        <begin position="47"/>
        <end position="66"/>
    </location>
</feature>
<feature type="transmembrane region" description="Helical" evidence="1">
    <location>
        <begin position="12"/>
        <end position="35"/>
    </location>
</feature>
<sequence length="88" mass="9304">MAQRNETAGAFDIRNVIGGLIGVYGVILTLMGIFGDEEADKTGGVNANLWSGLAMLAFGVAFLLWARLRPVEVEADGIEPDRTAHDAG</sequence>
<name>A0ABP4EUY0_9ACTN</name>
<accession>A0ABP4EUY0</accession>
<reference evidence="3" key="1">
    <citation type="journal article" date="2019" name="Int. J. Syst. Evol. Microbiol.">
        <title>The Global Catalogue of Microorganisms (GCM) 10K type strain sequencing project: providing services to taxonomists for standard genome sequencing and annotation.</title>
        <authorList>
            <consortium name="The Broad Institute Genomics Platform"/>
            <consortium name="The Broad Institute Genome Sequencing Center for Infectious Disease"/>
            <person name="Wu L."/>
            <person name="Ma J."/>
        </authorList>
    </citation>
    <scope>NUCLEOTIDE SEQUENCE [LARGE SCALE GENOMIC DNA]</scope>
    <source>
        <strain evidence="3">JCM 11813</strain>
    </source>
</reference>
<comment type="caution">
    <text evidence="2">The sequence shown here is derived from an EMBL/GenBank/DDBJ whole genome shotgun (WGS) entry which is preliminary data.</text>
</comment>
<keyword evidence="1" id="KW-0472">Membrane</keyword>
<keyword evidence="1" id="KW-0812">Transmembrane</keyword>
<evidence type="ECO:0000256" key="1">
    <source>
        <dbReference type="SAM" id="Phobius"/>
    </source>
</evidence>
<evidence type="ECO:0000313" key="3">
    <source>
        <dbReference type="Proteomes" id="UP001499979"/>
    </source>
</evidence>
<protein>
    <submittedName>
        <fullName evidence="2">Uncharacterized protein</fullName>
    </submittedName>
</protein>
<evidence type="ECO:0000313" key="2">
    <source>
        <dbReference type="EMBL" id="GAA1126998.1"/>
    </source>
</evidence>
<dbReference type="Proteomes" id="UP001499979">
    <property type="component" value="Unassembled WGS sequence"/>
</dbReference>
<keyword evidence="3" id="KW-1185">Reference proteome</keyword>
<organism evidence="2 3">
    <name type="scientific">Nocardioides aquiterrae</name>
    <dbReference type="NCBI Taxonomy" id="203799"/>
    <lineage>
        <taxon>Bacteria</taxon>
        <taxon>Bacillati</taxon>
        <taxon>Actinomycetota</taxon>
        <taxon>Actinomycetes</taxon>
        <taxon>Propionibacteriales</taxon>
        <taxon>Nocardioidaceae</taxon>
        <taxon>Nocardioides</taxon>
    </lineage>
</organism>
<gene>
    <name evidence="2" type="ORF">GCM10009606_03320</name>
</gene>
<dbReference type="RefSeq" id="WP_343905064.1">
    <property type="nucleotide sequence ID" value="NZ_BAAAJE010000001.1"/>
</dbReference>
<proteinExistence type="predicted"/>